<evidence type="ECO:0000313" key="2">
    <source>
        <dbReference type="EMBL" id="MEX0468160.1"/>
    </source>
</evidence>
<sequence>MRAGLRQFSDGLRAGRYRATEVIADLIRRTRQADETRHAFVYLDDEAALAAARAIDSRLARGEDPGPLAGIPVAVKDLLAVDGMPPARAGSRIDVADLIGEEGAFVQRLRGGGCVVMGKTRTTEFAAGAHNITHRMPLNPVDGKVDRSPAGSSSGSAVAVAGGMTGFAIGSDTGGSIRVPAAFCGVCGLKTSRGLWPLDGVFPLSPHLDTLGLLTAQADDAAFVFAGLQGEPELPIPELKRLTIGYEHYADDILCREVEHAYDHALRALANGGVNLVPVSTWTEERATVERLFGRLVAGDLRKALGETRLARDWDRLDPVVQERLAGATGIDQAEVDELIGELERLRMKARQRMNGLDAIVGPTSGIQSPPLAMLGEVGSAVQFVGRSLALSRVTNVQDYCAISLPIASADNSLPVGFQIAAAPWHDARLLAVARSIEGQFQERGLEFRAGI</sequence>
<reference evidence="2 3" key="1">
    <citation type="submission" date="2024-02" db="EMBL/GenBank/DDBJ databases">
        <title>New especies of Spiribacter isolated from saline water.</title>
        <authorList>
            <person name="Leon M.J."/>
            <person name="De La Haba R."/>
            <person name="Sanchez-Porro C."/>
            <person name="Ventosa A."/>
        </authorList>
    </citation>
    <scope>NUCLEOTIDE SEQUENCE [LARGE SCALE GENOMIC DNA]</scope>
    <source>
        <strain evidence="3">ag22IC6-390</strain>
    </source>
</reference>
<feature type="domain" description="Amidase" evidence="1">
    <location>
        <begin position="21"/>
        <end position="431"/>
    </location>
</feature>
<accession>A0ABV3TAM9</accession>
<comment type="caution">
    <text evidence="2">The sequence shown here is derived from an EMBL/GenBank/DDBJ whole genome shotgun (WGS) entry which is preliminary data.</text>
</comment>
<evidence type="ECO:0000259" key="1">
    <source>
        <dbReference type="Pfam" id="PF01425"/>
    </source>
</evidence>
<organism evidence="2 3">
    <name type="scientific">Spiribacter pallidus</name>
    <dbReference type="NCBI Taxonomy" id="1987936"/>
    <lineage>
        <taxon>Bacteria</taxon>
        <taxon>Pseudomonadati</taxon>
        <taxon>Pseudomonadota</taxon>
        <taxon>Gammaproteobacteria</taxon>
        <taxon>Chromatiales</taxon>
        <taxon>Ectothiorhodospiraceae</taxon>
        <taxon>Spiribacter</taxon>
    </lineage>
</organism>
<dbReference type="Gene3D" id="3.90.1300.10">
    <property type="entry name" value="Amidase signature (AS) domain"/>
    <property type="match status" value="1"/>
</dbReference>
<protein>
    <submittedName>
        <fullName evidence="2">Amidase</fullName>
    </submittedName>
</protein>
<keyword evidence="3" id="KW-1185">Reference proteome</keyword>
<gene>
    <name evidence="2" type="ORF">V6X73_00200</name>
</gene>
<dbReference type="Proteomes" id="UP001556709">
    <property type="component" value="Unassembled WGS sequence"/>
</dbReference>
<dbReference type="RefSeq" id="WP_367958337.1">
    <property type="nucleotide sequence ID" value="NZ_JBAKFK010000001.1"/>
</dbReference>
<dbReference type="PANTHER" id="PTHR11895">
    <property type="entry name" value="TRANSAMIDASE"/>
    <property type="match status" value="1"/>
</dbReference>
<dbReference type="InterPro" id="IPR023631">
    <property type="entry name" value="Amidase_dom"/>
</dbReference>
<dbReference type="EMBL" id="JBAKFM010000001">
    <property type="protein sequence ID" value="MEX0468160.1"/>
    <property type="molecule type" value="Genomic_DNA"/>
</dbReference>
<dbReference type="Pfam" id="PF01425">
    <property type="entry name" value="Amidase"/>
    <property type="match status" value="1"/>
</dbReference>
<dbReference type="InterPro" id="IPR036928">
    <property type="entry name" value="AS_sf"/>
</dbReference>
<dbReference type="InterPro" id="IPR000120">
    <property type="entry name" value="Amidase"/>
</dbReference>
<name>A0ABV3TAM9_9GAMM</name>
<proteinExistence type="predicted"/>
<dbReference type="SUPFAM" id="SSF75304">
    <property type="entry name" value="Amidase signature (AS) enzymes"/>
    <property type="match status" value="1"/>
</dbReference>
<dbReference type="PANTHER" id="PTHR11895:SF176">
    <property type="entry name" value="AMIDASE AMID-RELATED"/>
    <property type="match status" value="1"/>
</dbReference>
<evidence type="ECO:0000313" key="3">
    <source>
        <dbReference type="Proteomes" id="UP001556709"/>
    </source>
</evidence>